<keyword evidence="4 10" id="KW-0479">Metal-binding</keyword>
<evidence type="ECO:0000259" key="11">
    <source>
        <dbReference type="Pfam" id="PF01432"/>
    </source>
</evidence>
<organism evidence="12 13">
    <name type="scientific">Cimex lectularius</name>
    <name type="common">Bed bug</name>
    <name type="synonym">Acanthia lectularia</name>
    <dbReference type="NCBI Taxonomy" id="79782"/>
    <lineage>
        <taxon>Eukaryota</taxon>
        <taxon>Metazoa</taxon>
        <taxon>Ecdysozoa</taxon>
        <taxon>Arthropoda</taxon>
        <taxon>Hexapoda</taxon>
        <taxon>Insecta</taxon>
        <taxon>Pterygota</taxon>
        <taxon>Neoptera</taxon>
        <taxon>Paraneoptera</taxon>
        <taxon>Hemiptera</taxon>
        <taxon>Heteroptera</taxon>
        <taxon>Panheteroptera</taxon>
        <taxon>Cimicomorpha</taxon>
        <taxon>Cimicidae</taxon>
        <taxon>Cimex</taxon>
    </lineage>
</organism>
<dbReference type="GO" id="GO:0006627">
    <property type="term" value="P:protein processing involved in protein targeting to mitochondrion"/>
    <property type="evidence" value="ECO:0007669"/>
    <property type="project" value="TreeGrafter"/>
</dbReference>
<comment type="subcellular location">
    <subcellularLocation>
        <location evidence="1">Mitochondrion</location>
    </subcellularLocation>
</comment>
<evidence type="ECO:0000256" key="3">
    <source>
        <dbReference type="ARBA" id="ARBA00022670"/>
    </source>
</evidence>
<dbReference type="KEGG" id="clec:106672676"/>
<dbReference type="GO" id="GO:0046872">
    <property type="term" value="F:metal ion binding"/>
    <property type="evidence" value="ECO:0007669"/>
    <property type="project" value="UniProtKB-UniRule"/>
</dbReference>
<keyword evidence="5 10" id="KW-0378">Hydrolase</keyword>
<reference evidence="12" key="1">
    <citation type="submission" date="2022-01" db="UniProtKB">
        <authorList>
            <consortium name="EnsemblMetazoa"/>
        </authorList>
    </citation>
    <scope>IDENTIFICATION</scope>
</reference>
<dbReference type="Gene3D" id="3.40.390.10">
    <property type="entry name" value="Collagenase (Catalytic Domain)"/>
    <property type="match status" value="1"/>
</dbReference>
<dbReference type="InterPro" id="IPR045090">
    <property type="entry name" value="Pept_M3A_M3B"/>
</dbReference>
<dbReference type="Proteomes" id="UP000494040">
    <property type="component" value="Unassembled WGS sequence"/>
</dbReference>
<keyword evidence="9" id="KW-0496">Mitochondrion</keyword>
<dbReference type="PANTHER" id="PTHR11804:SF79">
    <property type="entry name" value="MITOCHONDRIAL INTERMEDIATE PEPTIDASE"/>
    <property type="match status" value="1"/>
</dbReference>
<name>A0A8I6S970_CIMLE</name>
<evidence type="ECO:0000256" key="5">
    <source>
        <dbReference type="ARBA" id="ARBA00022801"/>
    </source>
</evidence>
<dbReference type="OMA" id="ALMFEYM"/>
<accession>A0A8I6S970</accession>
<dbReference type="CDD" id="cd06457">
    <property type="entry name" value="M3A_MIP"/>
    <property type="match status" value="1"/>
</dbReference>
<comment type="cofactor">
    <cofactor evidence="10">
        <name>Zn(2+)</name>
        <dbReference type="ChEBI" id="CHEBI:29105"/>
    </cofactor>
    <text evidence="10">Binds 1 zinc ion.</text>
</comment>
<evidence type="ECO:0000256" key="8">
    <source>
        <dbReference type="ARBA" id="ARBA00023049"/>
    </source>
</evidence>
<dbReference type="SUPFAM" id="SSF55486">
    <property type="entry name" value="Metalloproteases ('zincins'), catalytic domain"/>
    <property type="match status" value="1"/>
</dbReference>
<dbReference type="InterPro" id="IPR001567">
    <property type="entry name" value="Pept_M3A_M3B_dom"/>
</dbReference>
<dbReference type="InterPro" id="IPR033851">
    <property type="entry name" value="M3A_MIP"/>
</dbReference>
<evidence type="ECO:0000256" key="4">
    <source>
        <dbReference type="ARBA" id="ARBA00022723"/>
    </source>
</evidence>
<keyword evidence="7" id="KW-0809">Transit peptide</keyword>
<proteinExistence type="inferred from homology"/>
<protein>
    <recommendedName>
        <fullName evidence="11">Peptidase M3A/M3B catalytic domain-containing protein</fullName>
    </recommendedName>
</protein>
<evidence type="ECO:0000313" key="13">
    <source>
        <dbReference type="Proteomes" id="UP000494040"/>
    </source>
</evidence>
<keyword evidence="13" id="KW-1185">Reference proteome</keyword>
<evidence type="ECO:0000256" key="10">
    <source>
        <dbReference type="RuleBase" id="RU003435"/>
    </source>
</evidence>
<keyword evidence="8 10" id="KW-0482">Metalloprotease</keyword>
<evidence type="ECO:0000313" key="12">
    <source>
        <dbReference type="EnsemblMetazoa" id="XP_014259771.1"/>
    </source>
</evidence>
<evidence type="ECO:0000256" key="2">
    <source>
        <dbReference type="ARBA" id="ARBA00006040"/>
    </source>
</evidence>
<dbReference type="FunFam" id="3.40.390.10:FF:000013">
    <property type="entry name" value="Mitochondrial intermediate peptidase"/>
    <property type="match status" value="1"/>
</dbReference>
<evidence type="ECO:0000256" key="6">
    <source>
        <dbReference type="ARBA" id="ARBA00022833"/>
    </source>
</evidence>
<comment type="similarity">
    <text evidence="2 10">Belongs to the peptidase M3 family.</text>
</comment>
<evidence type="ECO:0000256" key="1">
    <source>
        <dbReference type="ARBA" id="ARBA00004173"/>
    </source>
</evidence>
<dbReference type="RefSeq" id="XP_014259771.1">
    <property type="nucleotide sequence ID" value="XM_014404285.2"/>
</dbReference>
<dbReference type="Gene3D" id="1.10.1370.10">
    <property type="entry name" value="Neurolysin, domain 3"/>
    <property type="match status" value="1"/>
</dbReference>
<evidence type="ECO:0000256" key="7">
    <source>
        <dbReference type="ARBA" id="ARBA00022946"/>
    </source>
</evidence>
<evidence type="ECO:0000256" key="9">
    <source>
        <dbReference type="ARBA" id="ARBA00023128"/>
    </source>
</evidence>
<dbReference type="PANTHER" id="PTHR11804">
    <property type="entry name" value="PROTEASE M3 THIMET OLIGOPEPTIDASE-RELATED"/>
    <property type="match status" value="1"/>
</dbReference>
<dbReference type="InterPro" id="IPR024077">
    <property type="entry name" value="Neurolysin/TOP_dom2"/>
</dbReference>
<dbReference type="GO" id="GO:0006518">
    <property type="term" value="P:peptide metabolic process"/>
    <property type="evidence" value="ECO:0007669"/>
    <property type="project" value="TreeGrafter"/>
</dbReference>
<dbReference type="EnsemblMetazoa" id="XM_014404285.2">
    <property type="protein sequence ID" value="XP_014259771.1"/>
    <property type="gene ID" value="LOC106672676"/>
</dbReference>
<dbReference type="OrthoDB" id="17530at2759"/>
<keyword evidence="3 10" id="KW-0645">Protease</keyword>
<dbReference type="InterPro" id="IPR024079">
    <property type="entry name" value="MetalloPept_cat_dom_sf"/>
</dbReference>
<sequence length="697" mass="79117">MFWFWSKTGFSRNFLLKGAIICQRSSIGTWSPLATAFNTRPSTKLSLSFSNEKSGLFRKSELKTYDGFFLLKENVIAATDILVQETLDSKRTRKMVDIFDELSDTLCGVADLAEFVRLAHPQPQFSYAAENACIALSGLVEKLNTNRELYNALRDTVTNGDKMPTTTVDDHVASLFLFDFEQCGIHLSEESRKKVVTLNDYILQLGQRFMSGAVNSRAVKMDLVPNHIRNLFSSENGDLVVGGLYTDAENEVAREVAYKVFLSPDKEQEYLLDELLISRYKLAQLCGFSTYSHRALKSSLAESPSNVWEFLVSLSDNLRTRVDEDFSFMLKIKKEVNPSATSLSAWDIPFITQKAKRNWLKAENSQFSPYFSLGTCMDGLNNLMESLYGISFAIENTAVGETWAPDIYKLAVVHKDEGLLGHIYCDFYERENKPNQDCHFTIRGGKKLTNGSYQNPIVVVMLNVPSPKWNLPSLLTPAMVDNLFHEMGHAMHSMLARTDHQHVTGTRCTMDFAEVPSVLMEYFASDPRVLRTFAKHYETQEPMPEDMIHKLCDSKHVFGASDMQLQVFYSLLDQRYHGPHPLSGTTTEVLADTHNEYYGIPYVPHTAWQLRFSHLVGYGAKYYSYLMSRAVASLIWQNLFEENPFSSSQGERYRRECLAHGGGKPPHSLIKDFLQFDPTPQTLATALINDLDRHKVL</sequence>
<keyword evidence="6 10" id="KW-0862">Zinc</keyword>
<dbReference type="GeneID" id="106672676"/>
<dbReference type="Pfam" id="PF01432">
    <property type="entry name" value="Peptidase_M3"/>
    <property type="match status" value="1"/>
</dbReference>
<feature type="domain" description="Peptidase M3A/M3B catalytic" evidence="11">
    <location>
        <begin position="245"/>
        <end position="685"/>
    </location>
</feature>
<dbReference type="AlphaFoldDB" id="A0A8I6S970"/>
<dbReference type="GO" id="GO:0004222">
    <property type="term" value="F:metalloendopeptidase activity"/>
    <property type="evidence" value="ECO:0007669"/>
    <property type="project" value="InterPro"/>
</dbReference>
<dbReference type="GO" id="GO:0005739">
    <property type="term" value="C:mitochondrion"/>
    <property type="evidence" value="ECO:0007669"/>
    <property type="project" value="UniProtKB-SubCell"/>
</dbReference>